<reference evidence="1 2" key="1">
    <citation type="journal article" date="2021" name="Elife">
        <title>Chloroplast acquisition without the gene transfer in kleptoplastic sea slugs, Plakobranchus ocellatus.</title>
        <authorList>
            <person name="Maeda T."/>
            <person name="Takahashi S."/>
            <person name="Yoshida T."/>
            <person name="Shimamura S."/>
            <person name="Takaki Y."/>
            <person name="Nagai Y."/>
            <person name="Toyoda A."/>
            <person name="Suzuki Y."/>
            <person name="Arimoto A."/>
            <person name="Ishii H."/>
            <person name="Satoh N."/>
            <person name="Nishiyama T."/>
            <person name="Hasebe M."/>
            <person name="Maruyama T."/>
            <person name="Minagawa J."/>
            <person name="Obokata J."/>
            <person name="Shigenobu S."/>
        </authorList>
    </citation>
    <scope>NUCLEOTIDE SEQUENCE [LARGE SCALE GENOMIC DNA]</scope>
</reference>
<protein>
    <submittedName>
        <fullName evidence="1">Uncharacterized protein</fullName>
    </submittedName>
</protein>
<evidence type="ECO:0000313" key="1">
    <source>
        <dbReference type="EMBL" id="GFR73612.1"/>
    </source>
</evidence>
<comment type="caution">
    <text evidence="1">The sequence shown here is derived from an EMBL/GenBank/DDBJ whole genome shotgun (WGS) entry which is preliminary data.</text>
</comment>
<organism evidence="1 2">
    <name type="scientific">Elysia marginata</name>
    <dbReference type="NCBI Taxonomy" id="1093978"/>
    <lineage>
        <taxon>Eukaryota</taxon>
        <taxon>Metazoa</taxon>
        <taxon>Spiralia</taxon>
        <taxon>Lophotrochozoa</taxon>
        <taxon>Mollusca</taxon>
        <taxon>Gastropoda</taxon>
        <taxon>Heterobranchia</taxon>
        <taxon>Euthyneura</taxon>
        <taxon>Panpulmonata</taxon>
        <taxon>Sacoglossa</taxon>
        <taxon>Placobranchoidea</taxon>
        <taxon>Plakobranchidae</taxon>
        <taxon>Elysia</taxon>
    </lineage>
</organism>
<keyword evidence="2" id="KW-1185">Reference proteome</keyword>
<dbReference type="Proteomes" id="UP000762676">
    <property type="component" value="Unassembled WGS sequence"/>
</dbReference>
<accession>A0AAV4FJK9</accession>
<dbReference type="AlphaFoldDB" id="A0AAV4FJK9"/>
<gene>
    <name evidence="1" type="ORF">ElyMa_002141600</name>
</gene>
<proteinExistence type="predicted"/>
<sequence>MVIARRYIYIMCTASIVTSNNSTANKVNTDDWIVTDIAKYSDCKVYGRGSLAAHGSPNPSTGRYALKYPVPRSLRVWQRFNTSYENLQLKAHQQKKPHRILRSVEIMLISKKIYDVE</sequence>
<name>A0AAV4FJK9_9GAST</name>
<evidence type="ECO:0000313" key="2">
    <source>
        <dbReference type="Proteomes" id="UP000762676"/>
    </source>
</evidence>
<dbReference type="EMBL" id="BMAT01004452">
    <property type="protein sequence ID" value="GFR73612.1"/>
    <property type="molecule type" value="Genomic_DNA"/>
</dbReference>